<evidence type="ECO:0000256" key="1">
    <source>
        <dbReference type="PROSITE-ProRule" id="PRU01251"/>
    </source>
</evidence>
<sequence length="281" mass="30341">MAVTNPRLLFEKLNATCRKALEAAAGLCLSRTHFEVEIEHWLTKFLELPNSDIPLLFEQYDADLPAIRTELANALNRFKTGNGRAPALSTNILDLIREAWVVASVECGSTSVRSGHLLAALLNDQKLKQWISGSSLSLVRIPGEQLLADLRKTLGDIHSDEYDRALAADVGSGAAANDGGGRQPSGQRRPPSTSSPSTSRTGRAKGRSTRSSAGTRRSARRSTSSPAADRTPRSSPATPGWARRPWSRDWPCESPLGTCRRRSNPSPYGRSTSACSRPGPA</sequence>
<keyword evidence="1" id="KW-0677">Repeat</keyword>
<evidence type="ECO:0000259" key="3">
    <source>
        <dbReference type="PROSITE" id="PS51903"/>
    </source>
</evidence>
<name>A0A225DWW7_9BACT</name>
<reference evidence="5" key="1">
    <citation type="submission" date="2017-06" db="EMBL/GenBank/DDBJ databases">
        <title>Genome analysis of Fimbriiglobus ruber SP5, the first member of the order Planctomycetales with confirmed chitinolytic capability.</title>
        <authorList>
            <person name="Ravin N.V."/>
            <person name="Rakitin A.L."/>
            <person name="Ivanova A.A."/>
            <person name="Beletsky A.V."/>
            <person name="Kulichevskaya I.S."/>
            <person name="Mardanov A.V."/>
            <person name="Dedysh S.N."/>
        </authorList>
    </citation>
    <scope>NUCLEOTIDE SEQUENCE [LARGE SCALE GENOMIC DNA]</scope>
    <source>
        <strain evidence="5">SP5</strain>
    </source>
</reference>
<dbReference type="Proteomes" id="UP000214646">
    <property type="component" value="Unassembled WGS sequence"/>
</dbReference>
<organism evidence="4 5">
    <name type="scientific">Fimbriiglobus ruber</name>
    <dbReference type="NCBI Taxonomy" id="1908690"/>
    <lineage>
        <taxon>Bacteria</taxon>
        <taxon>Pseudomonadati</taxon>
        <taxon>Planctomycetota</taxon>
        <taxon>Planctomycetia</taxon>
        <taxon>Gemmatales</taxon>
        <taxon>Gemmataceae</taxon>
        <taxon>Fimbriiglobus</taxon>
    </lineage>
</organism>
<accession>A0A225DWW7</accession>
<dbReference type="InterPro" id="IPR036628">
    <property type="entry name" value="Clp_N_dom_sf"/>
</dbReference>
<dbReference type="SUPFAM" id="SSF81923">
    <property type="entry name" value="Double Clp-N motif"/>
    <property type="match status" value="1"/>
</dbReference>
<protein>
    <submittedName>
        <fullName evidence="4">ClpB protein</fullName>
    </submittedName>
</protein>
<evidence type="ECO:0000313" key="5">
    <source>
        <dbReference type="Proteomes" id="UP000214646"/>
    </source>
</evidence>
<dbReference type="EMBL" id="NIDE01000005">
    <property type="protein sequence ID" value="OWK41689.1"/>
    <property type="molecule type" value="Genomic_DNA"/>
</dbReference>
<proteinExistence type="predicted"/>
<dbReference type="Pfam" id="PF02861">
    <property type="entry name" value="Clp_N"/>
    <property type="match status" value="1"/>
</dbReference>
<feature type="domain" description="Clp R" evidence="3">
    <location>
        <begin position="10"/>
        <end position="156"/>
    </location>
</feature>
<dbReference type="InterPro" id="IPR004176">
    <property type="entry name" value="Clp_R_N"/>
</dbReference>
<feature type="compositionally biased region" description="Low complexity" evidence="2">
    <location>
        <begin position="184"/>
        <end position="201"/>
    </location>
</feature>
<feature type="region of interest" description="Disordered" evidence="2">
    <location>
        <begin position="172"/>
        <end position="281"/>
    </location>
</feature>
<evidence type="ECO:0000256" key="2">
    <source>
        <dbReference type="SAM" id="MobiDB-lite"/>
    </source>
</evidence>
<feature type="compositionally biased region" description="Low complexity" evidence="2">
    <location>
        <begin position="209"/>
        <end position="229"/>
    </location>
</feature>
<evidence type="ECO:0000313" key="4">
    <source>
        <dbReference type="EMBL" id="OWK41689.1"/>
    </source>
</evidence>
<dbReference type="PROSITE" id="PS51903">
    <property type="entry name" value="CLP_R"/>
    <property type="match status" value="1"/>
</dbReference>
<gene>
    <name evidence="4" type="ORF">FRUB_03767</name>
</gene>
<comment type="caution">
    <text evidence="4">The sequence shown here is derived from an EMBL/GenBank/DDBJ whole genome shotgun (WGS) entry which is preliminary data.</text>
</comment>
<dbReference type="AlphaFoldDB" id="A0A225DWW7"/>
<feature type="compositionally biased region" description="Polar residues" evidence="2">
    <location>
        <begin position="264"/>
        <end position="275"/>
    </location>
</feature>
<keyword evidence="5" id="KW-1185">Reference proteome</keyword>
<dbReference type="Gene3D" id="1.10.1780.10">
    <property type="entry name" value="Clp, N-terminal domain"/>
    <property type="match status" value="1"/>
</dbReference>